<name>G9PGV5_9ACTO</name>
<keyword evidence="2" id="KW-0812">Transmembrane</keyword>
<dbReference type="EMBL" id="ACRN01000012">
    <property type="protein sequence ID" value="EHM87608.1"/>
    <property type="molecule type" value="Genomic_DNA"/>
</dbReference>
<reference evidence="3 4" key="1">
    <citation type="submission" date="2011-10" db="EMBL/GenBank/DDBJ databases">
        <title>The Genome Sequence of Actinomyces graevenitzii C83.</title>
        <authorList>
            <consortium name="The Broad Institute Genome Sequencing Platform"/>
            <consortium name="The Broad Institute Genome Sequencing Center for Infectious Disease"/>
            <person name="Earl A."/>
            <person name="Ward D."/>
            <person name="Feldgarden M."/>
            <person name="Gevers D."/>
            <person name="Sibley C.D."/>
            <person name="Field T.R."/>
            <person name="Grinwis M."/>
            <person name="Eshaghurshan C.S."/>
            <person name="Surette M.G."/>
            <person name="Young S.K."/>
            <person name="Zeng Q."/>
            <person name="Gargeya S."/>
            <person name="Fitzgerald M."/>
            <person name="Haas B."/>
            <person name="Abouelleil A."/>
            <person name="Alvarado L."/>
            <person name="Arachchi H.M."/>
            <person name="Berlin A."/>
            <person name="Brown A."/>
            <person name="Chapman S.B."/>
            <person name="Chen Z."/>
            <person name="Dunbar C."/>
            <person name="Freedman E."/>
            <person name="Gearin G."/>
            <person name="Goldberg J."/>
            <person name="Griggs A."/>
            <person name="Gujja S."/>
            <person name="Heiman D."/>
            <person name="Howarth C."/>
            <person name="Larson L."/>
            <person name="Lui A."/>
            <person name="MacDonald P.J.P."/>
            <person name="Montmayeur A."/>
            <person name="Murphy C."/>
            <person name="Neiman D."/>
            <person name="Pearson M."/>
            <person name="Priest M."/>
            <person name="Roberts A."/>
            <person name="Saif S."/>
            <person name="Shea T."/>
            <person name="Shenoy N."/>
            <person name="Sisk P."/>
            <person name="Stolte C."/>
            <person name="Sykes S."/>
            <person name="Wortman J."/>
            <person name="Nusbaum C."/>
            <person name="Birren B."/>
        </authorList>
    </citation>
    <scope>NUCLEOTIDE SEQUENCE [LARGE SCALE GENOMIC DNA]</scope>
    <source>
        <strain evidence="3 4">C83</strain>
    </source>
</reference>
<dbReference type="RefSeq" id="WP_005987057.1">
    <property type="nucleotide sequence ID" value="NZ_JH470338.1"/>
</dbReference>
<gene>
    <name evidence="3" type="ORF">HMPREF0045_01479</name>
</gene>
<feature type="compositionally biased region" description="Low complexity" evidence="1">
    <location>
        <begin position="58"/>
        <end position="79"/>
    </location>
</feature>
<feature type="transmembrane region" description="Helical" evidence="2">
    <location>
        <begin position="12"/>
        <end position="34"/>
    </location>
</feature>
<evidence type="ECO:0000256" key="1">
    <source>
        <dbReference type="SAM" id="MobiDB-lite"/>
    </source>
</evidence>
<comment type="caution">
    <text evidence="3">The sequence shown here is derived from an EMBL/GenBank/DDBJ whole genome shotgun (WGS) entry which is preliminary data.</text>
</comment>
<dbReference type="HOGENOM" id="CLU_093731_0_0_11"/>
<feature type="compositionally biased region" description="Low complexity" evidence="1">
    <location>
        <begin position="87"/>
        <end position="96"/>
    </location>
</feature>
<feature type="region of interest" description="Disordered" evidence="1">
    <location>
        <begin position="58"/>
        <end position="100"/>
    </location>
</feature>
<evidence type="ECO:0000256" key="2">
    <source>
        <dbReference type="SAM" id="Phobius"/>
    </source>
</evidence>
<keyword evidence="2" id="KW-1133">Transmembrane helix</keyword>
<dbReference type="Proteomes" id="UP000003822">
    <property type="component" value="Unassembled WGS sequence"/>
</dbReference>
<protein>
    <submittedName>
        <fullName evidence="3">Uncharacterized protein</fullName>
    </submittedName>
</protein>
<keyword evidence="2" id="KW-0472">Membrane</keyword>
<accession>G9PGV5</accession>
<dbReference type="eggNOG" id="ENOG5031YDB">
    <property type="taxonomic scope" value="Bacteria"/>
</dbReference>
<sequence>MNILKQTTNSSKATIAAVAAALAIALAVTGVFFWNRLTNNTNTISAASNMSTAASVTTSSSAQSSPLAKATTTPTATTPTPTPTPTPTVTASSMPPCEEGTLAPDGTCLHPASVKWLSDLLPDPTTVDRTDPDAVCAAYVITYQTWDASRDITTAYASIRSSVYETPEIRGNHIPNPDVVKGQGEFLPLVPGKSHTTVTIKYIATYGENNNPERIPGRWLRTVGFVRTYADGSHEPVSSWAFISLTKQEDGTWAVSNSDWHY</sequence>
<keyword evidence="4" id="KW-1185">Reference proteome</keyword>
<proteinExistence type="predicted"/>
<evidence type="ECO:0000313" key="4">
    <source>
        <dbReference type="Proteomes" id="UP000003822"/>
    </source>
</evidence>
<organism evidence="3 4">
    <name type="scientific">Actinomyces graevenitzii C83</name>
    <dbReference type="NCBI Taxonomy" id="435830"/>
    <lineage>
        <taxon>Bacteria</taxon>
        <taxon>Bacillati</taxon>
        <taxon>Actinomycetota</taxon>
        <taxon>Actinomycetes</taxon>
        <taxon>Actinomycetales</taxon>
        <taxon>Actinomycetaceae</taxon>
        <taxon>Actinomyces</taxon>
    </lineage>
</organism>
<dbReference type="OrthoDB" id="3251215at2"/>
<evidence type="ECO:0000313" key="3">
    <source>
        <dbReference type="EMBL" id="EHM87608.1"/>
    </source>
</evidence>
<dbReference type="AlphaFoldDB" id="G9PGV5"/>